<dbReference type="GO" id="GO:0005198">
    <property type="term" value="F:structural molecule activity"/>
    <property type="evidence" value="ECO:0007669"/>
    <property type="project" value="InterPro"/>
</dbReference>
<evidence type="ECO:0000259" key="7">
    <source>
        <dbReference type="PROSITE" id="PS50057"/>
    </source>
</evidence>
<dbReference type="GO" id="GO:0005856">
    <property type="term" value="C:cytoskeleton"/>
    <property type="evidence" value="ECO:0007669"/>
    <property type="project" value="UniProtKB-SubCell"/>
</dbReference>
<feature type="compositionally biased region" description="Basic and acidic residues" evidence="6">
    <location>
        <begin position="770"/>
        <end position="782"/>
    </location>
</feature>
<dbReference type="SUPFAM" id="SSF54236">
    <property type="entry name" value="Ubiquitin-like"/>
    <property type="match status" value="1"/>
</dbReference>
<feature type="region of interest" description="Disordered" evidence="6">
    <location>
        <begin position="708"/>
        <end position="786"/>
    </location>
</feature>
<dbReference type="InterPro" id="IPR018980">
    <property type="entry name" value="FERM_PH-like_C"/>
</dbReference>
<dbReference type="PROSITE" id="PS00660">
    <property type="entry name" value="FERM_1"/>
    <property type="match status" value="1"/>
</dbReference>
<dbReference type="InterPro" id="IPR019749">
    <property type="entry name" value="Band_41_domain"/>
</dbReference>
<protein>
    <submittedName>
        <fullName evidence="8">E41L2 protein</fullName>
    </submittedName>
</protein>
<keyword evidence="2" id="KW-0963">Cytoplasm</keyword>
<feature type="non-terminal residue" evidence="8">
    <location>
        <position position="1"/>
    </location>
</feature>
<feature type="compositionally biased region" description="Basic and acidic residues" evidence="6">
    <location>
        <begin position="94"/>
        <end position="105"/>
    </location>
</feature>
<evidence type="ECO:0000313" key="9">
    <source>
        <dbReference type="Proteomes" id="UP000547499"/>
    </source>
</evidence>
<dbReference type="InterPro" id="IPR000299">
    <property type="entry name" value="FERM_domain"/>
</dbReference>
<dbReference type="Pfam" id="PF04382">
    <property type="entry name" value="SAB"/>
    <property type="match status" value="2"/>
</dbReference>
<dbReference type="Pfam" id="PF09380">
    <property type="entry name" value="FERM_C"/>
    <property type="match status" value="1"/>
</dbReference>
<feature type="compositionally biased region" description="Polar residues" evidence="6">
    <location>
        <begin position="667"/>
        <end position="676"/>
    </location>
</feature>
<feature type="compositionally biased region" description="Polar residues" evidence="6">
    <location>
        <begin position="44"/>
        <end position="62"/>
    </location>
</feature>
<dbReference type="Pfam" id="PF08736">
    <property type="entry name" value="FA"/>
    <property type="match status" value="1"/>
</dbReference>
<dbReference type="Pfam" id="PF00373">
    <property type="entry name" value="FERM_M"/>
    <property type="match status" value="1"/>
</dbReference>
<dbReference type="InterPro" id="IPR019748">
    <property type="entry name" value="FERM_central"/>
</dbReference>
<dbReference type="Pfam" id="PF09379">
    <property type="entry name" value="FERM_N"/>
    <property type="match status" value="1"/>
</dbReference>
<dbReference type="EMBL" id="VYXG01008814">
    <property type="protein sequence ID" value="NWT88112.1"/>
    <property type="molecule type" value="Genomic_DNA"/>
</dbReference>
<proteinExistence type="predicted"/>
<keyword evidence="3" id="KW-0597">Phosphoprotein</keyword>
<dbReference type="PANTHER" id="PTHR23280:SF17">
    <property type="entry name" value="BAND 4.1-LIKE PROTEIN 2"/>
    <property type="match status" value="1"/>
</dbReference>
<dbReference type="PROSITE" id="PS00661">
    <property type="entry name" value="FERM_2"/>
    <property type="match status" value="1"/>
</dbReference>
<dbReference type="InterPro" id="IPR035963">
    <property type="entry name" value="FERM_2"/>
</dbReference>
<dbReference type="InterPro" id="IPR000798">
    <property type="entry name" value="Ez/rad/moesin-like"/>
</dbReference>
<dbReference type="FunFam" id="3.10.20.90:FF:000002">
    <property type="entry name" value="Erythrocyte protein band 4.1-like 3"/>
    <property type="match status" value="1"/>
</dbReference>
<dbReference type="SUPFAM" id="SSF47031">
    <property type="entry name" value="Second domain of FERM"/>
    <property type="match status" value="1"/>
</dbReference>
<dbReference type="PROSITE" id="PS50057">
    <property type="entry name" value="FERM_3"/>
    <property type="match status" value="1"/>
</dbReference>
<dbReference type="Gene3D" id="3.10.20.90">
    <property type="entry name" value="Phosphatidylinositol 3-kinase Catalytic Subunit, Chain A, domain 1"/>
    <property type="match status" value="1"/>
</dbReference>
<dbReference type="GO" id="GO:0005886">
    <property type="term" value="C:plasma membrane"/>
    <property type="evidence" value="ECO:0007669"/>
    <property type="project" value="TreeGrafter"/>
</dbReference>
<evidence type="ECO:0000256" key="4">
    <source>
        <dbReference type="ARBA" id="ARBA00023203"/>
    </source>
</evidence>
<dbReference type="InterPro" id="IPR007477">
    <property type="entry name" value="SAB_dom"/>
</dbReference>
<keyword evidence="9" id="KW-1185">Reference proteome</keyword>
<dbReference type="GO" id="GO:0030866">
    <property type="term" value="P:cortical actin cytoskeleton organization"/>
    <property type="evidence" value="ECO:0007669"/>
    <property type="project" value="InterPro"/>
</dbReference>
<dbReference type="Pfam" id="PF05902">
    <property type="entry name" value="4_1_CTD"/>
    <property type="match status" value="1"/>
</dbReference>
<dbReference type="InterPro" id="IPR008379">
    <property type="entry name" value="Band_4.1_C"/>
</dbReference>
<evidence type="ECO:0000256" key="3">
    <source>
        <dbReference type="ARBA" id="ARBA00022553"/>
    </source>
</evidence>
<keyword evidence="4" id="KW-0009">Actin-binding</keyword>
<accession>A0A7K5S7Q8</accession>
<dbReference type="SUPFAM" id="SSF50729">
    <property type="entry name" value="PH domain-like"/>
    <property type="match status" value="1"/>
</dbReference>
<name>A0A7K5S7Q8_LANLU</name>
<dbReference type="InterPro" id="IPR029071">
    <property type="entry name" value="Ubiquitin-like_domsf"/>
</dbReference>
<dbReference type="PIRSF" id="PIRSF002304">
    <property type="entry name" value="Membrane_skeletal_4_1"/>
    <property type="match status" value="1"/>
</dbReference>
<evidence type="ECO:0000256" key="5">
    <source>
        <dbReference type="ARBA" id="ARBA00023212"/>
    </source>
</evidence>
<evidence type="ECO:0000256" key="1">
    <source>
        <dbReference type="ARBA" id="ARBA00004245"/>
    </source>
</evidence>
<dbReference type="CDD" id="cd13184">
    <property type="entry name" value="FERM_C_4_1_family"/>
    <property type="match status" value="1"/>
</dbReference>
<sequence length="996" mass="112433">MTTEVGSDTEVKKDSEQLGPDKAKDKPEEPSETPGNQKSRETSSGEAQDSSVPAPTSQSSPSRQKKEKSSPESKGISRFIPPWLKKQKSYTLAEAKDEPKKRATGEEQVVEESESQTPEEVTQARKSLEEAAENRQNAKADDKEKRSITSAEIQPPKEDGKETEVEEVAEKKEEKQEKEKRETKEVQTAEIKTDSIPQKSPKKIKTVQCKVMLLDGTEYSCDLEKRAKGQVLFDKVCEHLNLLEKDYFGLLFYENSEQKNWLDSSKEIKRQIRSLPWIFTFNVKFYPPDPSQLTEDITRYFLCLQLRQDIASGRLPCSFVTHALLGSYTLQAELGDHDPEEHRSDYISEFQFAPNQTQEMEEKVAELHKTHRGLTPAQADSQFLENAKRLSMYGVDLHHAKDSEGVDIMLGVCANGLLIYKDRLRINRFAWPKILKISYKRSNFYIKVRPAELEQFESTIGFKLPNHRAAKRLWKVCVEHHTFFRLVSPEQPPKAKFLTLGSKFRYSGRTQAQTRQASNLIDRPAPYFERTSSKRVSRSLDGAPMGISDQSLLRDFSATAGQAAGDKIIDLEAAGQAQLKEVGREEDESPLKTPQLELTQDGKISSLRVDGENIYVRHSNLMLEDLDKTQDDLLKHQASISELKRNFMESTPEPRPNEWEKRRITPLSLQTQGSSHETLDIVEEKKQAEFGIEETVVVDETNKGKIHVATDAGETRKVEHLSKKDSSSLPSDSSSSSSSSESEDEEVGEYQPHHRSIEEIIREEQEEEEDVKRKEHEEKTQHVEAIPEGSKLNVPVEYTQVTPEDLVQENTVTVATEEKNLSEQIKQDLGEEKEEEQLKLNGDVSHVDIDVAPQLICCSEPPVVKTEMVTISDATQRTEISTKEIPIVQTETKTITYESSQLDSNAVGDSGVLVSAQTITSESVSTTTTTHITKMVKGGVSETRIEKRIVITGDADIDHDEALAQAIKEAKEQHPDMSVTRVVVHKETELAEEDEE</sequence>
<comment type="caution">
    <text evidence="8">The sequence shown here is derived from an EMBL/GenBank/DDBJ whole genome shotgun (WGS) entry which is preliminary data.</text>
</comment>
<dbReference type="InterPro" id="IPR014847">
    <property type="entry name" value="FA"/>
</dbReference>
<feature type="domain" description="FERM" evidence="7">
    <location>
        <begin position="207"/>
        <end position="488"/>
    </location>
</feature>
<dbReference type="SMART" id="SM00295">
    <property type="entry name" value="B41"/>
    <property type="match status" value="1"/>
</dbReference>
<feature type="compositionally biased region" description="Low complexity" evidence="6">
    <location>
        <begin position="727"/>
        <end position="740"/>
    </location>
</feature>
<feature type="region of interest" description="Disordered" evidence="6">
    <location>
        <begin position="648"/>
        <end position="676"/>
    </location>
</feature>
<dbReference type="GO" id="GO:0031032">
    <property type="term" value="P:actomyosin structure organization"/>
    <property type="evidence" value="ECO:0007669"/>
    <property type="project" value="TreeGrafter"/>
</dbReference>
<feature type="compositionally biased region" description="Basic and acidic residues" evidence="6">
    <location>
        <begin position="122"/>
        <end position="147"/>
    </location>
</feature>
<comment type="subcellular location">
    <subcellularLocation>
        <location evidence="1">Cytoplasm</location>
        <location evidence="1">Cytoskeleton</location>
    </subcellularLocation>
</comment>
<dbReference type="InterPro" id="IPR019747">
    <property type="entry name" value="FERM_CS"/>
</dbReference>
<feature type="compositionally biased region" description="Basic and acidic residues" evidence="6">
    <location>
        <begin position="751"/>
        <end position="763"/>
    </location>
</feature>
<feature type="compositionally biased region" description="Basic and acidic residues" evidence="6">
    <location>
        <begin position="9"/>
        <end position="29"/>
    </location>
</feature>
<evidence type="ECO:0000256" key="2">
    <source>
        <dbReference type="ARBA" id="ARBA00022490"/>
    </source>
</evidence>
<dbReference type="InterPro" id="IPR018979">
    <property type="entry name" value="FERM_N"/>
</dbReference>
<dbReference type="AlphaFoldDB" id="A0A7K5S7Q8"/>
<dbReference type="InterPro" id="IPR014352">
    <property type="entry name" value="FERM/acyl-CoA-bd_prot_sf"/>
</dbReference>
<dbReference type="SMART" id="SM01195">
    <property type="entry name" value="FA"/>
    <property type="match status" value="1"/>
</dbReference>
<feature type="non-terminal residue" evidence="8">
    <location>
        <position position="996"/>
    </location>
</feature>
<reference evidence="8 9" key="1">
    <citation type="submission" date="2019-09" db="EMBL/GenBank/DDBJ databases">
        <title>Bird 10,000 Genomes (B10K) Project - Family phase.</title>
        <authorList>
            <person name="Zhang G."/>
        </authorList>
    </citation>
    <scope>NUCLEOTIDE SEQUENCE [LARGE SCALE GENOMIC DNA]</scope>
    <source>
        <strain evidence="8">B10K-DU-001-65</strain>
        <tissue evidence="8">Muscle</tissue>
    </source>
</reference>
<dbReference type="CDD" id="cd17202">
    <property type="entry name" value="FERM_F1_EPB41L2"/>
    <property type="match status" value="1"/>
</dbReference>
<gene>
    <name evidence="8" type="primary">Epb41l2_1</name>
    <name evidence="8" type="ORF">LANLUD_R01978</name>
</gene>
<dbReference type="CDD" id="cd14473">
    <property type="entry name" value="FERM_B-lobe"/>
    <property type="match status" value="1"/>
</dbReference>
<dbReference type="Proteomes" id="UP000547499">
    <property type="component" value="Unassembled WGS sequence"/>
</dbReference>
<feature type="compositionally biased region" description="Basic and acidic residues" evidence="6">
    <location>
        <begin position="713"/>
        <end position="726"/>
    </location>
</feature>
<dbReference type="InterPro" id="IPR011993">
    <property type="entry name" value="PH-like_dom_sf"/>
</dbReference>
<organism evidence="8 9">
    <name type="scientific">Lanius ludovicianus</name>
    <name type="common">Loggerhead shrike</name>
    <dbReference type="NCBI Taxonomy" id="28713"/>
    <lineage>
        <taxon>Eukaryota</taxon>
        <taxon>Metazoa</taxon>
        <taxon>Chordata</taxon>
        <taxon>Craniata</taxon>
        <taxon>Vertebrata</taxon>
        <taxon>Euteleostomi</taxon>
        <taxon>Archelosauria</taxon>
        <taxon>Archosauria</taxon>
        <taxon>Dinosauria</taxon>
        <taxon>Saurischia</taxon>
        <taxon>Theropoda</taxon>
        <taxon>Coelurosauria</taxon>
        <taxon>Aves</taxon>
        <taxon>Neognathae</taxon>
        <taxon>Neoaves</taxon>
        <taxon>Telluraves</taxon>
        <taxon>Australaves</taxon>
        <taxon>Passeriformes</taxon>
        <taxon>Corvoidea</taxon>
        <taxon>Laniidae</taxon>
        <taxon>Lanius</taxon>
    </lineage>
</organism>
<dbReference type="SMART" id="SM01196">
    <property type="entry name" value="FERM_C"/>
    <property type="match status" value="1"/>
</dbReference>
<feature type="region of interest" description="Disordered" evidence="6">
    <location>
        <begin position="1"/>
        <end position="197"/>
    </location>
</feature>
<dbReference type="FunFam" id="1.20.80.10:FF:000001">
    <property type="entry name" value="Erythrocyte membrane protein band 4.1"/>
    <property type="match status" value="1"/>
</dbReference>
<dbReference type="PRINTS" id="PR00661">
    <property type="entry name" value="ERMFAMILY"/>
</dbReference>
<evidence type="ECO:0000256" key="6">
    <source>
        <dbReference type="SAM" id="MobiDB-lite"/>
    </source>
</evidence>
<feature type="compositionally biased region" description="Basic and acidic residues" evidence="6">
    <location>
        <begin position="155"/>
        <end position="193"/>
    </location>
</feature>
<dbReference type="PANTHER" id="PTHR23280">
    <property type="entry name" value="4.1 G PROTEIN"/>
    <property type="match status" value="1"/>
</dbReference>
<dbReference type="Gene3D" id="1.20.80.10">
    <property type="match status" value="1"/>
</dbReference>
<dbReference type="GO" id="GO:0003779">
    <property type="term" value="F:actin binding"/>
    <property type="evidence" value="ECO:0007669"/>
    <property type="project" value="UniProtKB-KW"/>
</dbReference>
<evidence type="ECO:0000313" key="8">
    <source>
        <dbReference type="EMBL" id="NWT88112.1"/>
    </source>
</evidence>
<dbReference type="FunFam" id="2.30.29.30:FF:000001">
    <property type="entry name" value="Erythrocyte membrane protein band 4.1"/>
    <property type="match status" value="1"/>
</dbReference>
<dbReference type="PRINTS" id="PR00935">
    <property type="entry name" value="BAND41"/>
</dbReference>
<keyword evidence="5" id="KW-0206">Cytoskeleton</keyword>
<dbReference type="Gene3D" id="2.30.29.30">
    <property type="entry name" value="Pleckstrin-homology domain (PH domain)/Phosphotyrosine-binding domain (PTB)"/>
    <property type="match status" value="1"/>
</dbReference>